<dbReference type="PANTHER" id="PTHR12459:SF15">
    <property type="entry name" value="TRANSMEMBRANE PROTEIN 135"/>
    <property type="match status" value="1"/>
</dbReference>
<proteinExistence type="predicted"/>
<dbReference type="EMBL" id="BQKY01000009">
    <property type="protein sequence ID" value="GJN91600.1"/>
    <property type="molecule type" value="Genomic_DNA"/>
</dbReference>
<accession>A0AAV5GNY3</accession>
<feature type="transmembrane region" description="Helical" evidence="2">
    <location>
        <begin position="359"/>
        <end position="381"/>
    </location>
</feature>
<sequence length="530" mass="57266">MPSASRSIARARLLIASAVHNQHPSTEPFLRAVLLGWAAQSFPALVRVLLAASTRRSPSSRRQLGTRFLAALCKGLHPRGLGVAFGVAIGGARWAESLVEPAVRRAYLVAVGRTRALREGKGKARETEESLADEQQRAVQDERNIRALATFASATLSSLAALLVLQSSPSYRRPTRPTASPANGGDLDFLVTPYTPSLPASAVDAPADARLDSRSKQSPTLDLTLFVLVRAADTLARAVYERSPPASGQSAPLLRFLADQGDTIVFALSSARIMHAWFYAPHLLPPSYSGWILRLARMDPRLLQLLRFARTNRYVYGQKPDAEVAQILVNPQNISRLDCSFVHGKLGAGSCEANAVKRWARAFLDALMIYLPVHAIPPLLFSFRRILSQPRSSLLRILLAASRSSAFLATFVASIYASQPLDSGLCVLAGCLACGFSVLIENKRRRREMALYVAPRALYAILDELAPSALLHSRAGELAALWTERLVFALSSGTVVSAAVHRPDLVSGVVRGVTGFAVGGWRKEAGLSGQ</sequence>
<keyword evidence="2" id="KW-0812">Transmembrane</keyword>
<evidence type="ECO:0000256" key="2">
    <source>
        <dbReference type="SAM" id="Phobius"/>
    </source>
</evidence>
<keyword evidence="2" id="KW-0472">Membrane</keyword>
<comment type="caution">
    <text evidence="3">The sequence shown here is derived from an EMBL/GenBank/DDBJ whole genome shotgun (WGS) entry which is preliminary data.</text>
</comment>
<keyword evidence="4" id="KW-1185">Reference proteome</keyword>
<keyword evidence="1" id="KW-0175">Coiled coil</keyword>
<evidence type="ECO:0000313" key="3">
    <source>
        <dbReference type="EMBL" id="GJN91600.1"/>
    </source>
</evidence>
<dbReference type="AlphaFoldDB" id="A0AAV5GNY3"/>
<protein>
    <submittedName>
        <fullName evidence="3">Uncharacterized protein</fullName>
    </submittedName>
</protein>
<name>A0AAV5GNY3_9BASI</name>
<feature type="transmembrane region" description="Helical" evidence="2">
    <location>
        <begin position="421"/>
        <end position="440"/>
    </location>
</feature>
<feature type="transmembrane region" description="Helical" evidence="2">
    <location>
        <begin position="393"/>
        <end position="415"/>
    </location>
</feature>
<dbReference type="InterPro" id="IPR026749">
    <property type="entry name" value="Tmem135"/>
</dbReference>
<reference evidence="3 4" key="1">
    <citation type="submission" date="2021-12" db="EMBL/GenBank/DDBJ databases">
        <title>High titer production of polyol ester of fatty acids by Rhodotorula paludigena BS15 towards product separation-free biomass refinery.</title>
        <authorList>
            <person name="Mano J."/>
            <person name="Ono H."/>
            <person name="Tanaka T."/>
            <person name="Naito K."/>
            <person name="Sushida H."/>
            <person name="Ike M."/>
            <person name="Tokuyasu K."/>
            <person name="Kitaoka M."/>
        </authorList>
    </citation>
    <scope>NUCLEOTIDE SEQUENCE [LARGE SCALE GENOMIC DNA]</scope>
    <source>
        <strain evidence="3 4">BS15</strain>
    </source>
</reference>
<evidence type="ECO:0000313" key="4">
    <source>
        <dbReference type="Proteomes" id="UP001342314"/>
    </source>
</evidence>
<evidence type="ECO:0000256" key="1">
    <source>
        <dbReference type="SAM" id="Coils"/>
    </source>
</evidence>
<dbReference type="PANTHER" id="PTHR12459">
    <property type="entry name" value="TRANSMEMBRANE PROTEIN 135-RELATED"/>
    <property type="match status" value="1"/>
</dbReference>
<organism evidence="3 4">
    <name type="scientific">Rhodotorula paludigena</name>
    <dbReference type="NCBI Taxonomy" id="86838"/>
    <lineage>
        <taxon>Eukaryota</taxon>
        <taxon>Fungi</taxon>
        <taxon>Dikarya</taxon>
        <taxon>Basidiomycota</taxon>
        <taxon>Pucciniomycotina</taxon>
        <taxon>Microbotryomycetes</taxon>
        <taxon>Sporidiobolales</taxon>
        <taxon>Sporidiobolaceae</taxon>
        <taxon>Rhodotorula</taxon>
    </lineage>
</organism>
<feature type="coiled-coil region" evidence="1">
    <location>
        <begin position="117"/>
        <end position="144"/>
    </location>
</feature>
<keyword evidence="2" id="KW-1133">Transmembrane helix</keyword>
<gene>
    <name evidence="3" type="ORF">Rhopal_004623-T1</name>
</gene>
<dbReference type="Proteomes" id="UP001342314">
    <property type="component" value="Unassembled WGS sequence"/>
</dbReference>